<dbReference type="PANTHER" id="PTHR11319">
    <property type="entry name" value="G PROTEIN-COUPLED RECEPTOR-RELATED"/>
    <property type="match status" value="1"/>
</dbReference>
<accession>A0A976MAQ9</accession>
<keyword evidence="2" id="KW-0472">Membrane</keyword>
<protein>
    <recommendedName>
        <fullName evidence="7">Tyrosine-protein kinase ephrin type A/B receptor-like domain-containing protein</fullName>
    </recommendedName>
</protein>
<evidence type="ECO:0000256" key="1">
    <source>
        <dbReference type="SAM" id="Coils"/>
    </source>
</evidence>
<evidence type="ECO:0000313" key="6">
    <source>
        <dbReference type="Proteomes" id="UP000244811"/>
    </source>
</evidence>
<feature type="transmembrane region" description="Helical" evidence="2">
    <location>
        <begin position="2080"/>
        <end position="2105"/>
    </location>
</feature>
<dbReference type="SUPFAM" id="SSF57184">
    <property type="entry name" value="Growth factor receptor domain"/>
    <property type="match status" value="3"/>
</dbReference>
<dbReference type="Gene3D" id="2.10.50.10">
    <property type="entry name" value="Tumor Necrosis Factor Receptor, subunit A, domain 2"/>
    <property type="match status" value="4"/>
</dbReference>
<dbReference type="Pfam" id="PF24633">
    <property type="entry name" value="DUF7630"/>
    <property type="match status" value="1"/>
</dbReference>
<reference evidence="5" key="1">
    <citation type="submission" date="2022-07" db="EMBL/GenBank/DDBJ databases">
        <title>Evaluation of T. orientalis genome assembly methods using nanopore sequencing and analysis of variation between genomes.</title>
        <authorList>
            <person name="Yam J."/>
            <person name="Micallef M.L."/>
            <person name="Liu M."/>
            <person name="Djordjevic S.P."/>
            <person name="Bogema D.R."/>
            <person name="Jenkins C."/>
        </authorList>
    </citation>
    <scope>NUCLEOTIDE SEQUENCE</scope>
    <source>
        <strain evidence="5">Goon Nure</strain>
    </source>
</reference>
<dbReference type="SMART" id="SM01411">
    <property type="entry name" value="Ephrin_rec_like"/>
    <property type="match status" value="8"/>
</dbReference>
<organism evidence="5 6">
    <name type="scientific">Theileria orientalis</name>
    <dbReference type="NCBI Taxonomy" id="68886"/>
    <lineage>
        <taxon>Eukaryota</taxon>
        <taxon>Sar</taxon>
        <taxon>Alveolata</taxon>
        <taxon>Apicomplexa</taxon>
        <taxon>Aconoidasida</taxon>
        <taxon>Piroplasmida</taxon>
        <taxon>Theileriidae</taxon>
        <taxon>Theileria</taxon>
    </lineage>
</organism>
<feature type="transmembrane region" description="Helical" evidence="2">
    <location>
        <begin position="1706"/>
        <end position="1730"/>
    </location>
</feature>
<dbReference type="Proteomes" id="UP000244811">
    <property type="component" value="Chromosome 1"/>
</dbReference>
<evidence type="ECO:0008006" key="7">
    <source>
        <dbReference type="Google" id="ProtNLM"/>
    </source>
</evidence>
<evidence type="ECO:0000259" key="4">
    <source>
        <dbReference type="Pfam" id="PF24633"/>
    </source>
</evidence>
<keyword evidence="2" id="KW-1133">Transmembrane helix</keyword>
<feature type="domain" description="Tyrosine-protein kinase ephrin type A/B receptor-like" evidence="3">
    <location>
        <begin position="1117"/>
        <end position="1156"/>
    </location>
</feature>
<feature type="coiled-coil region" evidence="1">
    <location>
        <begin position="2314"/>
        <end position="2379"/>
    </location>
</feature>
<proteinExistence type="predicted"/>
<dbReference type="Pfam" id="PF07699">
    <property type="entry name" value="Ephrin_rec_like"/>
    <property type="match status" value="2"/>
</dbReference>
<evidence type="ECO:0000259" key="3">
    <source>
        <dbReference type="Pfam" id="PF07699"/>
    </source>
</evidence>
<keyword evidence="1" id="KW-0175">Coiled coil</keyword>
<evidence type="ECO:0000256" key="2">
    <source>
        <dbReference type="SAM" id="Phobius"/>
    </source>
</evidence>
<feature type="transmembrane region" description="Helical" evidence="2">
    <location>
        <begin position="2056"/>
        <end position="2073"/>
    </location>
</feature>
<feature type="transmembrane region" description="Helical" evidence="2">
    <location>
        <begin position="1936"/>
        <end position="1960"/>
    </location>
</feature>
<dbReference type="EMBL" id="CP056069">
    <property type="protein sequence ID" value="UKK00782.2"/>
    <property type="molecule type" value="Genomic_DNA"/>
</dbReference>
<gene>
    <name evidence="5" type="ORF">MACK_000856</name>
</gene>
<feature type="transmembrane region" description="Helical" evidence="2">
    <location>
        <begin position="2019"/>
        <end position="2036"/>
    </location>
</feature>
<keyword evidence="2" id="KW-0812">Transmembrane</keyword>
<dbReference type="CDD" id="cd00185">
    <property type="entry name" value="TNFRSF"/>
    <property type="match status" value="2"/>
</dbReference>
<name>A0A976MAQ9_THEOR</name>
<sequence>MKGLFEPLELEKNTTNKPGSYKIQNKIYPITLRQYFGDLHCKRTFSGSSLRCEDTKLNCRCIKKGFSTTGVSKACLYGHELTECRGTRFVNRDYTLESSEIFNDKNICEADPTWKYSDGVLGENLRTPLTDKNIDSYIDKKVRLGDIKVTKVLDTFGANPVRYIHSDLYYYNNTTRQNINDTPAQTFTDEKCWYFKTFEKRHGVDISSQCTGELETCNLRDEYKLCKFVKTRYYRYTNEQFEMNFEDFNLSNVYSVYLEEEGRSCGQAADQNPEIEKVKFLQVTILKEITLPPRRMFHLGPFGPYNQPKKLKVCACSSYTKTDKIYSCVRKGDYDIEIGEVVIRGRKTVRFQESDSGKPIKISIHDQIAFMAESSVIDEDCTKLFEVYKVDWKDYTVENLPSLSKYFVWGESNEDDRSVTFRADVAGKFCVCLVGKSDAMIETSDQGYTVKGVKNNIEAIAYKDSKGKRVVDGILVETVGVEAENIESIFVVDSKKSCDGEPVGEWSGTRYRYNTLSGSHEPKYLIYDEFRFSKDDAVLDENLICVKYTSSEGKYAVGVLSEREYKDYRIHTLNKPVDTDQVQPDDMYIFYATNNLEKFESWREQFKRLNERSRRGTHQVGAGLNSNEGFVDKYFKKMVHFEVYKGKNRISMSIANEEETLLLPIYDVQIDSPSKMRMVVTSKKVYWYVLMDTKRLLVRYDVDNIVEKYELGRDVVSNDIILYHPMDFEVLQHEDLVKIVLIDSSSSCIVMLDSELRHIKSTCDNIGNIALVNPLSITCSTSQKGSKIFNCFVVENTTDMIIWLSVDIGKEEFIYESNYLTGTVADDLDPHLGSISSIESYVYNDSRIDTTLLFIIRENPEFWAILLPDVRTKKIHFVTTLSNLPGYSRIRRICPTYNGPGEHRLMIIREHYINYPLKKGNDIQDIFERVRDKNNIKWVLTWAPLESILQIPEFSYNIPETVVYKDSLRLAPQFREYERFKKMITYHIGNYEDLDGYVKSTFAINGLTGELTINVEEIKVRRLKLTIIASILAVEDKIELDINFSCRDGEYYEGSACVQCPVGYYYSVSMNPRVGSDWPKCTKCPESKITRREGSSSLEDCTCDKGSTVVIDPVTSLEICEPCPPGTYKSTVGSEPCIGSCYKNSETKVIGSTSDEERRCECLPGYYWGGHDQGINECLECEKGYFCLGGFKSTKNKCPENMTSQPGANDPDKCVCMMGCEPVRERSQVSLIQKALGLRSKSDTFKCKQCPKNKYKDTESNESCIECPINSYSGENGSQKKSDCSKCKAGYYETGLEDEPCRKCKENMYCVGSDAKERINKKHEGKMERCPENSKSTYFDMVTQHCTICPAGKYCMGGTDDHMNHRQPMDCTDSNALTKMAGASSISECACKPGYYMDKDSNNVCTECPENHYKSYVSNDLCTKCDENSSTSGKKASTSKEQCVCDPGYYFDNGCVSCHFNDRYCPGGVIEIKDNKGAIRIVTQTPIKCPLNTEITPGVDNASSIKFCKCKKGYSFVSEDDVMNTKICAPCSPGTYKSSVMDSNCNGLCTQNATSLHGAVSSNQCFCRYGYYYLEGGVCSKCMEGAMCEGGLIDKSDTNGIGTDNNTDSVNEVVNLTDASNNMNNLIVDIDDHVKPIAIEGYYLDKINVNLRKSDDWKFIKCPIKGSCLGNDKCSSSMEHYLCSECKMGYTNNFVKGVLCQQCPNMFINISLTMVYGLGLLLINIVMACLNISAGFNRRSIHSVVIKIALNYAICTSVINVINFGELKIPMGLSKITNSFTKVFDSEDVVYYTSIDCLVRKLFKVNHADSLFYVTLRYNDTRTKLALLQQAEIQGMHKISEGLREQHENERLLMIFRYIPLPNQTMWLKFRNFIEDMIPIYVTVLFSVHGKITSRMLSLLDCSYIDLGRSFPGKYMLRPAMSVKCSLYPSDGYIKYLILGLSGLVIWGFGIPFLSFTVLYTNRKNLYATSIRMKYGFLHNGFRQDYWYWETIVFTRKCLVLVIGSIVIVPSQNYSGSRIWMALVVAIIFLIVQLIYKPFDERDYFVLGRLENHSMIAWTFTLILFSIIIESNFNPLFNSLLLLVIVILNVLFVLEVSFFFIISFYSNAIFLINEHFSKANFTYIKASHILYSNQPFVSYDQTNEVITLKPRNKRLRLTKSEKNLTYDHLNYLVTSISNLYTIAVHELNLDVIPSMLIEFLVRYSISMANVENKILEKCLFNEFSGGNLSKLIVHVTTDNYNNLNKFINLKKYKKDNPSDHYINAIVNSLFDDDFLINDLFLSDLFRSIEKLANLDKKALSLLYALFKHFKLYFERKESQEMEEKLKNLDKIKSELQMRRIDGSSGEELKLSVDKLTEEVNALRVKKAKYIEQLKELDSMETKFKRDHDNILLNVNTREEATKDNNEIRFGDMIQDLGFESHERSEFMTEVNPDDFE</sequence>
<dbReference type="InterPro" id="IPR009030">
    <property type="entry name" value="Growth_fac_rcpt_cys_sf"/>
</dbReference>
<evidence type="ECO:0000313" key="5">
    <source>
        <dbReference type="EMBL" id="UKK00782.2"/>
    </source>
</evidence>
<dbReference type="PANTHER" id="PTHR11319:SF35">
    <property type="entry name" value="OUTER MEMBRANE PROTEIN PMPC-RELATED"/>
    <property type="match status" value="1"/>
</dbReference>
<dbReference type="InterPro" id="IPR056047">
    <property type="entry name" value="CRMPA-like_DUF7630"/>
</dbReference>
<dbReference type="InterPro" id="IPR011641">
    <property type="entry name" value="Tyr-kin_ephrin_A/B_rcpt-like"/>
</dbReference>
<feature type="transmembrane region" description="Helical" evidence="2">
    <location>
        <begin position="1986"/>
        <end position="2007"/>
    </location>
</feature>
<feature type="domain" description="Tyrosine-protein kinase ephrin type A/B receptor-like" evidence="3">
    <location>
        <begin position="1240"/>
        <end position="1284"/>
    </location>
</feature>
<feature type="domain" description="DUF7630" evidence="4">
    <location>
        <begin position="1659"/>
        <end position="1703"/>
    </location>
</feature>